<dbReference type="Pfam" id="PF05050">
    <property type="entry name" value="Methyltransf_21"/>
    <property type="match status" value="1"/>
</dbReference>
<keyword evidence="2" id="KW-0808">Transferase</keyword>
<keyword evidence="3" id="KW-1185">Reference proteome</keyword>
<dbReference type="KEGG" id="fte:Fluta_0717"/>
<dbReference type="GO" id="GO:0008168">
    <property type="term" value="F:methyltransferase activity"/>
    <property type="evidence" value="ECO:0007669"/>
    <property type="project" value="UniProtKB-KW"/>
</dbReference>
<dbReference type="PANTHER" id="PTHR34203:SF15">
    <property type="entry name" value="SLL1173 PROTEIN"/>
    <property type="match status" value="1"/>
</dbReference>
<feature type="domain" description="Methyltransferase FkbM" evidence="1">
    <location>
        <begin position="88"/>
        <end position="253"/>
    </location>
</feature>
<dbReference type="Gene3D" id="3.40.50.150">
    <property type="entry name" value="Vaccinia Virus protein VP39"/>
    <property type="match status" value="1"/>
</dbReference>
<accession>F2II21</accession>
<gene>
    <name evidence="2" type="ordered locus">Fluta_0717</name>
</gene>
<dbReference type="AlphaFoldDB" id="F2II21"/>
<dbReference type="eggNOG" id="COG2520">
    <property type="taxonomic scope" value="Bacteria"/>
</dbReference>
<dbReference type="InterPro" id="IPR052514">
    <property type="entry name" value="SAM-dependent_MTase"/>
</dbReference>
<dbReference type="GO" id="GO:0032259">
    <property type="term" value="P:methylation"/>
    <property type="evidence" value="ECO:0007669"/>
    <property type="project" value="UniProtKB-KW"/>
</dbReference>
<dbReference type="NCBIfam" id="TIGR01444">
    <property type="entry name" value="fkbM_fam"/>
    <property type="match status" value="1"/>
</dbReference>
<reference evidence="2 3" key="1">
    <citation type="journal article" date="2011" name="Stand. Genomic Sci.">
        <title>Complete genome sequence of the gliding freshwater bacterium Fluviicola taffensis type strain (RW262).</title>
        <authorList>
            <person name="Woyke T."/>
            <person name="Chertkov O."/>
            <person name="Lapidus A."/>
            <person name="Nolan M."/>
            <person name="Lucas S."/>
            <person name="Del Rio T.G."/>
            <person name="Tice H."/>
            <person name="Cheng J.F."/>
            <person name="Tapia R."/>
            <person name="Han C."/>
            <person name="Goodwin L."/>
            <person name="Pitluck S."/>
            <person name="Liolios K."/>
            <person name="Pagani I."/>
            <person name="Ivanova N."/>
            <person name="Huntemann M."/>
            <person name="Mavromatis K."/>
            <person name="Mikhailova N."/>
            <person name="Pati A."/>
            <person name="Chen A."/>
            <person name="Palaniappan K."/>
            <person name="Land M."/>
            <person name="Hauser L."/>
            <person name="Brambilla E.M."/>
            <person name="Rohde M."/>
            <person name="Mwirichia R."/>
            <person name="Sikorski J."/>
            <person name="Tindall B.J."/>
            <person name="Goker M."/>
            <person name="Bristow J."/>
            <person name="Eisen J.A."/>
            <person name="Markowitz V."/>
            <person name="Hugenholtz P."/>
            <person name="Klenk H.P."/>
            <person name="Kyrpides N.C."/>
        </authorList>
    </citation>
    <scope>NUCLEOTIDE SEQUENCE [LARGE SCALE GENOMIC DNA]</scope>
    <source>
        <strain evidence="3">DSM 16823 / RW262 / RW262</strain>
    </source>
</reference>
<name>F2II21_FLUTR</name>
<keyword evidence="2" id="KW-0489">Methyltransferase</keyword>
<dbReference type="EMBL" id="CP002542">
    <property type="protein sequence ID" value="AEA42721.1"/>
    <property type="molecule type" value="Genomic_DNA"/>
</dbReference>
<dbReference type="InterPro" id="IPR029063">
    <property type="entry name" value="SAM-dependent_MTases_sf"/>
</dbReference>
<dbReference type="RefSeq" id="WP_013685493.1">
    <property type="nucleotide sequence ID" value="NC_015321.1"/>
</dbReference>
<proteinExistence type="predicted"/>
<dbReference type="PANTHER" id="PTHR34203">
    <property type="entry name" value="METHYLTRANSFERASE, FKBM FAMILY PROTEIN"/>
    <property type="match status" value="1"/>
</dbReference>
<organism evidence="2 3">
    <name type="scientific">Fluviicola taffensis (strain DSM 16823 / NCIMB 13979 / RW262)</name>
    <dbReference type="NCBI Taxonomy" id="755732"/>
    <lineage>
        <taxon>Bacteria</taxon>
        <taxon>Pseudomonadati</taxon>
        <taxon>Bacteroidota</taxon>
        <taxon>Flavobacteriia</taxon>
        <taxon>Flavobacteriales</taxon>
        <taxon>Crocinitomicaceae</taxon>
        <taxon>Fluviicola</taxon>
    </lineage>
</organism>
<dbReference type="OrthoDB" id="9812600at2"/>
<dbReference type="HOGENOM" id="CLU_993068_0_0_10"/>
<dbReference type="STRING" id="755732.Fluta_0717"/>
<dbReference type="Proteomes" id="UP000007463">
    <property type="component" value="Chromosome"/>
</dbReference>
<dbReference type="SUPFAM" id="SSF53335">
    <property type="entry name" value="S-adenosyl-L-methionine-dependent methyltransferases"/>
    <property type="match status" value="1"/>
</dbReference>
<reference evidence="3" key="2">
    <citation type="submission" date="2011-02" db="EMBL/GenBank/DDBJ databases">
        <title>The complete genome of Fluviicola taffensis DSM 16823.</title>
        <authorList>
            <consortium name="US DOE Joint Genome Institute (JGI-PGF)"/>
            <person name="Lucas S."/>
            <person name="Copeland A."/>
            <person name="Lapidus A."/>
            <person name="Bruce D."/>
            <person name="Goodwin L."/>
            <person name="Pitluck S."/>
            <person name="Kyrpides N."/>
            <person name="Mavromatis K."/>
            <person name="Ivanova N."/>
            <person name="Mikhailova N."/>
            <person name="Pagani I."/>
            <person name="Chertkov O."/>
            <person name="Detter J.C."/>
            <person name="Han C."/>
            <person name="Tapia R."/>
            <person name="Land M."/>
            <person name="Hauser L."/>
            <person name="Markowitz V."/>
            <person name="Cheng J.-F."/>
            <person name="Hugenholtz P."/>
            <person name="Woyke T."/>
            <person name="Wu D."/>
            <person name="Tindall B."/>
            <person name="Pomrenke H.G."/>
            <person name="Brambilla E."/>
            <person name="Klenk H.-P."/>
            <person name="Eisen J.A."/>
        </authorList>
    </citation>
    <scope>NUCLEOTIDE SEQUENCE [LARGE SCALE GENOMIC DNA]</scope>
    <source>
        <strain evidence="3">DSM 16823 / RW262 / RW262</strain>
    </source>
</reference>
<evidence type="ECO:0000259" key="1">
    <source>
        <dbReference type="Pfam" id="PF05050"/>
    </source>
</evidence>
<evidence type="ECO:0000313" key="2">
    <source>
        <dbReference type="EMBL" id="AEA42721.1"/>
    </source>
</evidence>
<sequence length="280" mass="32205" precursor="true">MKRLLKNKIAENLLIGIILLSNARNWVFKLVPSNNHYKPGTIRTVKRKGIWYQLDLSDYQEWLVYFYCKSDSSDYVLNYLQKSEAIFDIGANIGQTAFNMFTMQKAKKLKPIIYAFEPYPRTFSKLESNIILNKNNGIKAYNLGLSFKKGTLNMVQHSPSNSGGFRMTSNYSKDTISVPVTSLDDFIFEYQISFVDFIKIDVEGFELQVLKGAEETIKRFRPILIFEYSVQNIQVQGGDIEESLEKLKSLNYKISTKEGLSDLKSILSLDYQTDLICIPN</sequence>
<dbReference type="InterPro" id="IPR006342">
    <property type="entry name" value="FkbM_mtfrase"/>
</dbReference>
<evidence type="ECO:0000313" key="3">
    <source>
        <dbReference type="Proteomes" id="UP000007463"/>
    </source>
</evidence>
<protein>
    <submittedName>
        <fullName evidence="2">Methyltransferase FkbM family</fullName>
    </submittedName>
</protein>